<protein>
    <recommendedName>
        <fullName evidence="1">non-specific serine/threonine protein kinase</fullName>
        <ecNumber evidence="1">2.7.11.1</ecNumber>
    </recommendedName>
</protein>
<feature type="region of interest" description="Disordered" evidence="8">
    <location>
        <begin position="1"/>
        <end position="92"/>
    </location>
</feature>
<reference evidence="10 11" key="1">
    <citation type="submission" date="2019-02" db="EMBL/GenBank/DDBJ databases">
        <title>Genome sequencing of the rare red list fungi Phlebia centrifuga.</title>
        <authorList>
            <person name="Buettner E."/>
            <person name="Kellner H."/>
        </authorList>
    </citation>
    <scope>NUCLEOTIDE SEQUENCE [LARGE SCALE GENOMIC DNA]</scope>
    <source>
        <strain evidence="10 11">DSM 108282</strain>
    </source>
</reference>
<evidence type="ECO:0000313" key="10">
    <source>
        <dbReference type="EMBL" id="THG96404.1"/>
    </source>
</evidence>
<evidence type="ECO:0000256" key="8">
    <source>
        <dbReference type="SAM" id="MobiDB-lite"/>
    </source>
</evidence>
<proteinExistence type="predicted"/>
<evidence type="ECO:0000256" key="3">
    <source>
        <dbReference type="ARBA" id="ARBA00022679"/>
    </source>
</evidence>
<feature type="domain" description="Protein kinase" evidence="9">
    <location>
        <begin position="178"/>
        <end position="540"/>
    </location>
</feature>
<dbReference type="GO" id="GO:0004674">
    <property type="term" value="F:protein serine/threonine kinase activity"/>
    <property type="evidence" value="ECO:0007669"/>
    <property type="project" value="UniProtKB-KW"/>
</dbReference>
<keyword evidence="4" id="KW-0547">Nucleotide-binding</keyword>
<dbReference type="Proteomes" id="UP000309038">
    <property type="component" value="Unassembled WGS sequence"/>
</dbReference>
<accession>A0A4S4KE35</accession>
<dbReference type="PANTHER" id="PTHR44167">
    <property type="entry name" value="OVARIAN-SPECIFIC SERINE/THREONINE-PROTEIN KINASE LOK-RELATED"/>
    <property type="match status" value="1"/>
</dbReference>
<evidence type="ECO:0000256" key="2">
    <source>
        <dbReference type="ARBA" id="ARBA00022527"/>
    </source>
</evidence>
<evidence type="ECO:0000256" key="7">
    <source>
        <dbReference type="SAM" id="Coils"/>
    </source>
</evidence>
<dbReference type="PROSITE" id="PS00108">
    <property type="entry name" value="PROTEIN_KINASE_ST"/>
    <property type="match status" value="1"/>
</dbReference>
<keyword evidence="5" id="KW-0418">Kinase</keyword>
<keyword evidence="3" id="KW-0808">Transferase</keyword>
<dbReference type="Gene3D" id="3.30.200.20">
    <property type="entry name" value="Phosphorylase Kinase, domain 1"/>
    <property type="match status" value="1"/>
</dbReference>
<feature type="compositionally biased region" description="Polar residues" evidence="8">
    <location>
        <begin position="1"/>
        <end position="13"/>
    </location>
</feature>
<dbReference type="InterPro" id="IPR011009">
    <property type="entry name" value="Kinase-like_dom_sf"/>
</dbReference>
<dbReference type="PANTHER" id="PTHR44167:SF23">
    <property type="entry name" value="CDC7 KINASE, ISOFORM A-RELATED"/>
    <property type="match status" value="1"/>
</dbReference>
<dbReference type="GO" id="GO:0044773">
    <property type="term" value="P:mitotic DNA damage checkpoint signaling"/>
    <property type="evidence" value="ECO:0007669"/>
    <property type="project" value="TreeGrafter"/>
</dbReference>
<sequence length="613" mass="69577">METRFLSQHSSNPLEVHSSDARNRAYVRQYRKAVKQAGGEDQSLPSSDDPLDGLPSPAVQEYQNHIAQLYHKDKNMKPGASTSKQHLQRRPVPEGYVDLDEEMESDDELAIAEQEPEVIVEEQEQMEDADAEHGSDDNHQGDIDEELTIYLKTKEEREEIAQEIADLQAAVPQLTQDYKIVDRLGAGTFSSVYKAIDLGYHTKWDNSVWHGIHRAPSSAYYQAEARPPGSNVYVAVKRIYVTSGPERIRNEIAIMEDCRGCRHVSQLITAFRQYDQIVAIMPYHRNLDFRDFYRVLPLEGVKAYFRCMFRALRDIHGRAIIHRDVKPANFLFDPRTGIGTLCDFGLACRIEKGPTHGQCLHTPPTRQHPHGKIRPTEEHDIEYIKKMQREARQKSLWPSDRVGYPEKDTRPPSKANRAGTRGFRAPEVLLKCGEQSGAIDVWSAGMIFLFFLTRKFPLFQSSDDVEALMEIAAIIGKRRMEKTATLHTSRYSSGSRSPSPATQESYAADIDNALDLLEQIMQPEAVKRMTPRAALAHPFLKDPDEPDDDEFVPHPFGEGVCGDYHFHDEVTEEPCVRVRAANGKIVVRRLMAGEGVCIGRMPCEFHKEGYGYD</sequence>
<dbReference type="SMART" id="SM00220">
    <property type="entry name" value="S_TKc"/>
    <property type="match status" value="1"/>
</dbReference>
<keyword evidence="11" id="KW-1185">Reference proteome</keyword>
<dbReference type="PROSITE" id="PS50011">
    <property type="entry name" value="PROTEIN_KINASE_DOM"/>
    <property type="match status" value="1"/>
</dbReference>
<evidence type="ECO:0000256" key="5">
    <source>
        <dbReference type="ARBA" id="ARBA00022777"/>
    </source>
</evidence>
<dbReference type="GO" id="GO:0005634">
    <property type="term" value="C:nucleus"/>
    <property type="evidence" value="ECO:0007669"/>
    <property type="project" value="TreeGrafter"/>
</dbReference>
<dbReference type="GO" id="GO:0005524">
    <property type="term" value="F:ATP binding"/>
    <property type="evidence" value="ECO:0007669"/>
    <property type="project" value="UniProtKB-KW"/>
</dbReference>
<gene>
    <name evidence="10" type="ORF">EW026_g5424</name>
</gene>
<evidence type="ECO:0000256" key="4">
    <source>
        <dbReference type="ARBA" id="ARBA00022741"/>
    </source>
</evidence>
<feature type="compositionally biased region" description="Low complexity" evidence="8">
    <location>
        <begin position="41"/>
        <end position="57"/>
    </location>
</feature>
<dbReference type="EMBL" id="SGPJ01000238">
    <property type="protein sequence ID" value="THG96404.1"/>
    <property type="molecule type" value="Genomic_DNA"/>
</dbReference>
<evidence type="ECO:0000256" key="6">
    <source>
        <dbReference type="ARBA" id="ARBA00022840"/>
    </source>
</evidence>
<dbReference type="AlphaFoldDB" id="A0A4S4KE35"/>
<name>A0A4S4KE35_9APHY</name>
<keyword evidence="6" id="KW-0067">ATP-binding</keyword>
<comment type="caution">
    <text evidence="10">The sequence shown here is derived from an EMBL/GenBank/DDBJ whole genome shotgun (WGS) entry which is preliminary data.</text>
</comment>
<evidence type="ECO:0000259" key="9">
    <source>
        <dbReference type="PROSITE" id="PS50011"/>
    </source>
</evidence>
<dbReference type="InterPro" id="IPR000719">
    <property type="entry name" value="Prot_kinase_dom"/>
</dbReference>
<dbReference type="CDD" id="cd14019">
    <property type="entry name" value="STKc_Cdc7"/>
    <property type="match status" value="1"/>
</dbReference>
<feature type="region of interest" description="Disordered" evidence="8">
    <location>
        <begin position="399"/>
        <end position="419"/>
    </location>
</feature>
<keyword evidence="2" id="KW-0723">Serine/threonine-protein kinase</keyword>
<dbReference type="EC" id="2.7.11.1" evidence="1"/>
<feature type="coiled-coil region" evidence="7">
    <location>
        <begin position="150"/>
        <end position="177"/>
    </location>
</feature>
<dbReference type="SUPFAM" id="SSF56112">
    <property type="entry name" value="Protein kinase-like (PK-like)"/>
    <property type="match status" value="1"/>
</dbReference>
<keyword evidence="7" id="KW-0175">Coiled coil</keyword>
<evidence type="ECO:0000313" key="11">
    <source>
        <dbReference type="Proteomes" id="UP000309038"/>
    </source>
</evidence>
<dbReference type="Pfam" id="PF00069">
    <property type="entry name" value="Pkinase"/>
    <property type="match status" value="2"/>
</dbReference>
<dbReference type="InterPro" id="IPR008271">
    <property type="entry name" value="Ser/Thr_kinase_AS"/>
</dbReference>
<dbReference type="Gene3D" id="1.10.510.10">
    <property type="entry name" value="Transferase(Phosphotransferase) domain 1"/>
    <property type="match status" value="1"/>
</dbReference>
<evidence type="ECO:0000256" key="1">
    <source>
        <dbReference type="ARBA" id="ARBA00012513"/>
    </source>
</evidence>
<organism evidence="10 11">
    <name type="scientific">Hermanssonia centrifuga</name>
    <dbReference type="NCBI Taxonomy" id="98765"/>
    <lineage>
        <taxon>Eukaryota</taxon>
        <taxon>Fungi</taxon>
        <taxon>Dikarya</taxon>
        <taxon>Basidiomycota</taxon>
        <taxon>Agaricomycotina</taxon>
        <taxon>Agaricomycetes</taxon>
        <taxon>Polyporales</taxon>
        <taxon>Meruliaceae</taxon>
        <taxon>Hermanssonia</taxon>
    </lineage>
</organism>